<dbReference type="Pfam" id="PF00328">
    <property type="entry name" value="His_Phos_2"/>
    <property type="match status" value="1"/>
</dbReference>
<protein>
    <recommendedName>
        <fullName evidence="5">3-phytase</fullName>
    </recommendedName>
</protein>
<dbReference type="InterPro" id="IPR029033">
    <property type="entry name" value="His_PPase_superfam"/>
</dbReference>
<dbReference type="SUPFAM" id="SSF53254">
    <property type="entry name" value="Phosphoglycerate mutase-like"/>
    <property type="match status" value="1"/>
</dbReference>
<proteinExistence type="predicted"/>
<dbReference type="PANTHER" id="PTHR20963">
    <property type="entry name" value="MULTIPLE INOSITOL POLYPHOSPHATE PHOSPHATASE-RELATED"/>
    <property type="match status" value="1"/>
</dbReference>
<dbReference type="Proteomes" id="UP000567179">
    <property type="component" value="Unassembled WGS sequence"/>
</dbReference>
<evidence type="ECO:0000256" key="1">
    <source>
        <dbReference type="ARBA" id="ARBA00022801"/>
    </source>
</evidence>
<dbReference type="InterPro" id="IPR033379">
    <property type="entry name" value="Acid_Pase_AS"/>
</dbReference>
<dbReference type="EMBL" id="JAACJJ010000028">
    <property type="protein sequence ID" value="KAF5321068.1"/>
    <property type="molecule type" value="Genomic_DNA"/>
</dbReference>
<evidence type="ECO:0008006" key="5">
    <source>
        <dbReference type="Google" id="ProtNLM"/>
    </source>
</evidence>
<dbReference type="PROSITE" id="PS00616">
    <property type="entry name" value="HIS_ACID_PHOSPHAT_1"/>
    <property type="match status" value="1"/>
</dbReference>
<feature type="transmembrane region" description="Helical" evidence="2">
    <location>
        <begin position="116"/>
        <end position="139"/>
    </location>
</feature>
<sequence length="580" mass="62882">MGSAHSKYPSHGVLVYDATNSDLESAPLLETPTQRPLAAPGSKVPLDVLDAGGSSPPHVQLHPAPRDFKSQEAATEKHAAHVELTGWKETQNIARQVCAGGAVYKGRYGYAHSRRFSYAIVLSGAAMVFSFLILCVFLATGGLPTCLGAGPAPGPPPSGPLKPTKVKTIFAPEETQNNWGAYTPWHPVEKYPSPPPHCKLEQVNILQRHGARYPTSGATTRFKAVVAKLASAASFDPELAFLAKYKYTLGKDDLIPFGAFQSEESGKDAFARYKHLISKKNIPFVRASSSQRVVDSATNWTAGFSSESHKKFKPTLSVILSESANDTLDDAMCPSAGSSDAATGAWAAIFGTPIAARLNSLAPGANLTAADIPNFMPLCAFETLVKEKLSPFCSLFPAAEWAQFEYWTDLDKYYGTGYGQALGPVQGVGYVNELIARLTGQPVQDQTQTNRTLDADPKTFPLDRTMYADFSHDNQMAAIYAALGLFRQPMELNIDHVTKERTWITSSLTPFSSRMVTERFTCHTIRGGKDKFVRILVNDALQPLEFCGGDKDGLCTLNAFVQSQGYARDNGVGDFEKCFA</sequence>
<name>A0A8H5BEM9_9AGAR</name>
<dbReference type="AlphaFoldDB" id="A0A8H5BEM9"/>
<evidence type="ECO:0000313" key="3">
    <source>
        <dbReference type="EMBL" id="KAF5321068.1"/>
    </source>
</evidence>
<dbReference type="InterPro" id="IPR000560">
    <property type="entry name" value="His_Pase_clade-2"/>
</dbReference>
<dbReference type="PANTHER" id="PTHR20963:SF24">
    <property type="entry name" value="3-PHYTASE B"/>
    <property type="match status" value="1"/>
</dbReference>
<keyword evidence="2" id="KW-0472">Membrane</keyword>
<comment type="caution">
    <text evidence="3">The sequence shown here is derived from an EMBL/GenBank/DDBJ whole genome shotgun (WGS) entry which is preliminary data.</text>
</comment>
<keyword evidence="4" id="KW-1185">Reference proteome</keyword>
<organism evidence="3 4">
    <name type="scientific">Psilocybe cf. subviscida</name>
    <dbReference type="NCBI Taxonomy" id="2480587"/>
    <lineage>
        <taxon>Eukaryota</taxon>
        <taxon>Fungi</taxon>
        <taxon>Dikarya</taxon>
        <taxon>Basidiomycota</taxon>
        <taxon>Agaricomycotina</taxon>
        <taxon>Agaricomycetes</taxon>
        <taxon>Agaricomycetidae</taxon>
        <taxon>Agaricales</taxon>
        <taxon>Agaricineae</taxon>
        <taxon>Strophariaceae</taxon>
        <taxon>Psilocybe</taxon>
    </lineage>
</organism>
<dbReference type="CDD" id="cd07061">
    <property type="entry name" value="HP_HAP_like"/>
    <property type="match status" value="1"/>
</dbReference>
<keyword evidence="2" id="KW-1133">Transmembrane helix</keyword>
<evidence type="ECO:0000256" key="2">
    <source>
        <dbReference type="SAM" id="Phobius"/>
    </source>
</evidence>
<dbReference type="OrthoDB" id="6509975at2759"/>
<keyword evidence="1" id="KW-0378">Hydrolase</keyword>
<accession>A0A8H5BEM9</accession>
<evidence type="ECO:0000313" key="4">
    <source>
        <dbReference type="Proteomes" id="UP000567179"/>
    </source>
</evidence>
<keyword evidence="2" id="KW-0812">Transmembrane</keyword>
<gene>
    <name evidence="3" type="ORF">D9619_000136</name>
</gene>
<dbReference type="PROSITE" id="PS00778">
    <property type="entry name" value="HIS_ACID_PHOSPHAT_2"/>
    <property type="match status" value="1"/>
</dbReference>
<dbReference type="GO" id="GO:0003993">
    <property type="term" value="F:acid phosphatase activity"/>
    <property type="evidence" value="ECO:0007669"/>
    <property type="project" value="TreeGrafter"/>
</dbReference>
<dbReference type="Gene3D" id="3.40.50.1240">
    <property type="entry name" value="Phosphoglycerate mutase-like"/>
    <property type="match status" value="1"/>
</dbReference>
<reference evidence="3 4" key="1">
    <citation type="journal article" date="2020" name="ISME J.">
        <title>Uncovering the hidden diversity of litter-decomposition mechanisms in mushroom-forming fungi.</title>
        <authorList>
            <person name="Floudas D."/>
            <person name="Bentzer J."/>
            <person name="Ahren D."/>
            <person name="Johansson T."/>
            <person name="Persson P."/>
            <person name="Tunlid A."/>
        </authorList>
    </citation>
    <scope>NUCLEOTIDE SEQUENCE [LARGE SCALE GENOMIC DNA]</scope>
    <source>
        <strain evidence="3 4">CBS 101986</strain>
    </source>
</reference>